<evidence type="ECO:0000313" key="7">
    <source>
        <dbReference type="Proteomes" id="UP000198855"/>
    </source>
</evidence>
<organism evidence="6 7">
    <name type="scientific">Paenibacillus catalpae</name>
    <dbReference type="NCBI Taxonomy" id="1045775"/>
    <lineage>
        <taxon>Bacteria</taxon>
        <taxon>Bacillati</taxon>
        <taxon>Bacillota</taxon>
        <taxon>Bacilli</taxon>
        <taxon>Bacillales</taxon>
        <taxon>Paenibacillaceae</taxon>
        <taxon>Paenibacillus</taxon>
    </lineage>
</organism>
<accession>A0A1I2AYA7</accession>
<feature type="transmembrane region" description="Helical" evidence="5">
    <location>
        <begin position="294"/>
        <end position="319"/>
    </location>
</feature>
<dbReference type="PANTHER" id="PTHR10361:SF28">
    <property type="entry name" value="P3 PROTEIN-RELATED"/>
    <property type="match status" value="1"/>
</dbReference>
<comment type="subcellular location">
    <subcellularLocation>
        <location evidence="1">Membrane</location>
        <topology evidence="1">Multi-pass membrane protein</topology>
    </subcellularLocation>
</comment>
<evidence type="ECO:0000256" key="1">
    <source>
        <dbReference type="ARBA" id="ARBA00004141"/>
    </source>
</evidence>
<dbReference type="RefSeq" id="WP_342716375.1">
    <property type="nucleotide sequence ID" value="NZ_FOMT01000003.1"/>
</dbReference>
<keyword evidence="3 5" id="KW-1133">Transmembrane helix</keyword>
<dbReference type="Proteomes" id="UP000198855">
    <property type="component" value="Unassembled WGS sequence"/>
</dbReference>
<keyword evidence="4 5" id="KW-0472">Membrane</keyword>
<feature type="transmembrane region" description="Helical" evidence="5">
    <location>
        <begin position="38"/>
        <end position="57"/>
    </location>
</feature>
<sequence>MARVCYYKIYNVDPPYYRSEGWLTRAFGLRFNQFFERWMFLLIPGSLVLGFLFADMLAPMVDAVPYLFAYVTLTMGIGCGLRHLYEVIKKPGILVWTLILAHLVSPLVAYGLGALLFGASSPYVVGLVLFTIIPLGVSTVLWVGMSGGSVPLVLAMVVLDSALSPLVVPYGIHLFFDTTVDIAIGPIMFDLFVIVVLPTIVGVALYEISKGRIQEKVKPVAMPISKLCFVAVVALNASAIAPYVDQLKQDMLKLIPLVIVLVGVCYAVGFLGTAKYMSKDVQVTVSYATGMRNISLGIVLALGYFSPLAAVPVVLSILVQQPLATVHHFVLQKLNRNKTGEAA</sequence>
<dbReference type="Gene3D" id="1.20.1530.20">
    <property type="match status" value="1"/>
</dbReference>
<reference evidence="7" key="1">
    <citation type="submission" date="2016-10" db="EMBL/GenBank/DDBJ databases">
        <authorList>
            <person name="Varghese N."/>
            <person name="Submissions S."/>
        </authorList>
    </citation>
    <scope>NUCLEOTIDE SEQUENCE [LARGE SCALE GENOMIC DNA]</scope>
    <source>
        <strain evidence="7">CGMCC 1.10784</strain>
    </source>
</reference>
<evidence type="ECO:0000256" key="5">
    <source>
        <dbReference type="SAM" id="Phobius"/>
    </source>
</evidence>
<dbReference type="AlphaFoldDB" id="A0A1I2AYA7"/>
<dbReference type="InterPro" id="IPR004710">
    <property type="entry name" value="Bilac:Na_transpt"/>
</dbReference>
<dbReference type="EMBL" id="FOMT01000003">
    <property type="protein sequence ID" value="SFE48892.1"/>
    <property type="molecule type" value="Genomic_DNA"/>
</dbReference>
<dbReference type="InterPro" id="IPR038770">
    <property type="entry name" value="Na+/solute_symporter_sf"/>
</dbReference>
<dbReference type="InterPro" id="IPR002657">
    <property type="entry name" value="BilAc:Na_symport/Acr3"/>
</dbReference>
<evidence type="ECO:0000313" key="6">
    <source>
        <dbReference type="EMBL" id="SFE48892.1"/>
    </source>
</evidence>
<evidence type="ECO:0000256" key="3">
    <source>
        <dbReference type="ARBA" id="ARBA00022989"/>
    </source>
</evidence>
<dbReference type="GO" id="GO:0016020">
    <property type="term" value="C:membrane"/>
    <property type="evidence" value="ECO:0007669"/>
    <property type="project" value="UniProtKB-SubCell"/>
</dbReference>
<protein>
    <submittedName>
        <fullName evidence="6">Predicted Na+-dependent transporter</fullName>
    </submittedName>
</protein>
<feature type="transmembrane region" description="Helical" evidence="5">
    <location>
        <begin position="123"/>
        <end position="145"/>
    </location>
</feature>
<feature type="transmembrane region" description="Helical" evidence="5">
    <location>
        <begin position="227"/>
        <end position="245"/>
    </location>
</feature>
<evidence type="ECO:0000256" key="2">
    <source>
        <dbReference type="ARBA" id="ARBA00022692"/>
    </source>
</evidence>
<feature type="transmembrane region" description="Helical" evidence="5">
    <location>
        <begin position="63"/>
        <end position="81"/>
    </location>
</feature>
<evidence type="ECO:0000256" key="4">
    <source>
        <dbReference type="ARBA" id="ARBA00023136"/>
    </source>
</evidence>
<feature type="transmembrane region" description="Helical" evidence="5">
    <location>
        <begin position="152"/>
        <end position="176"/>
    </location>
</feature>
<feature type="transmembrane region" description="Helical" evidence="5">
    <location>
        <begin position="182"/>
        <end position="206"/>
    </location>
</feature>
<keyword evidence="7" id="KW-1185">Reference proteome</keyword>
<dbReference type="Pfam" id="PF01758">
    <property type="entry name" value="SBF"/>
    <property type="match status" value="1"/>
</dbReference>
<dbReference type="PANTHER" id="PTHR10361">
    <property type="entry name" value="SODIUM-BILE ACID COTRANSPORTER"/>
    <property type="match status" value="1"/>
</dbReference>
<feature type="transmembrane region" description="Helical" evidence="5">
    <location>
        <begin position="251"/>
        <end position="273"/>
    </location>
</feature>
<proteinExistence type="predicted"/>
<feature type="transmembrane region" description="Helical" evidence="5">
    <location>
        <begin position="93"/>
        <end position="117"/>
    </location>
</feature>
<dbReference type="STRING" id="1045775.SAMN05216378_3296"/>
<keyword evidence="2 5" id="KW-0812">Transmembrane</keyword>
<gene>
    <name evidence="6" type="ORF">SAMN05216378_3296</name>
</gene>
<name>A0A1I2AYA7_9BACL</name>